<evidence type="ECO:0000313" key="1">
    <source>
        <dbReference type="EMBL" id="GEY17826.1"/>
    </source>
</evidence>
<dbReference type="AlphaFoldDB" id="A0A699HNK0"/>
<proteinExistence type="predicted"/>
<dbReference type="EMBL" id="BKCJ010157754">
    <property type="protein sequence ID" value="GEY17826.1"/>
    <property type="molecule type" value="Genomic_DNA"/>
</dbReference>
<organism evidence="1">
    <name type="scientific">Tanacetum cinerariifolium</name>
    <name type="common">Dalmatian daisy</name>
    <name type="synonym">Chrysanthemum cinerariifolium</name>
    <dbReference type="NCBI Taxonomy" id="118510"/>
    <lineage>
        <taxon>Eukaryota</taxon>
        <taxon>Viridiplantae</taxon>
        <taxon>Streptophyta</taxon>
        <taxon>Embryophyta</taxon>
        <taxon>Tracheophyta</taxon>
        <taxon>Spermatophyta</taxon>
        <taxon>Magnoliopsida</taxon>
        <taxon>eudicotyledons</taxon>
        <taxon>Gunneridae</taxon>
        <taxon>Pentapetalae</taxon>
        <taxon>asterids</taxon>
        <taxon>campanulids</taxon>
        <taxon>Asterales</taxon>
        <taxon>Asteraceae</taxon>
        <taxon>Asteroideae</taxon>
        <taxon>Anthemideae</taxon>
        <taxon>Anthemidinae</taxon>
        <taxon>Tanacetum</taxon>
    </lineage>
</organism>
<name>A0A699HNK0_TANCI</name>
<accession>A0A699HNK0</accession>
<evidence type="ECO:0008006" key="2">
    <source>
        <dbReference type="Google" id="ProtNLM"/>
    </source>
</evidence>
<gene>
    <name evidence="1" type="ORF">Tci_389800</name>
</gene>
<reference evidence="1" key="1">
    <citation type="journal article" date="2019" name="Sci. Rep.">
        <title>Draft genome of Tanacetum cinerariifolium, the natural source of mosquito coil.</title>
        <authorList>
            <person name="Yamashiro T."/>
            <person name="Shiraishi A."/>
            <person name="Satake H."/>
            <person name="Nakayama K."/>
        </authorList>
    </citation>
    <scope>NUCLEOTIDE SEQUENCE</scope>
</reference>
<comment type="caution">
    <text evidence="1">The sequence shown here is derived from an EMBL/GenBank/DDBJ whole genome shotgun (WGS) entry which is preliminary data.</text>
</comment>
<protein>
    <recommendedName>
        <fullName evidence="2">Gag-Pol polyprotein</fullName>
    </recommendedName>
</protein>
<sequence>MDEFDKFAAKKGESLESVYERLTTLVNIMDHNNVYPISVSINTKFINCLQPDWSKYVTMVRYNQIGDVVSYDQLYDSLVRFKPHLHTSKAKKAAKNQDLLALLAYSNASSSQSHAYSSYSPQSYYVTHPLSVVDYKDEYQGELQGDS</sequence>